<comment type="catalytic activity">
    <reaction evidence="1">
        <text>Endonucleolytic cleavage to 5'-phosphomononucleotide and 5'-phosphooligonucleotide end-products.</text>
        <dbReference type="EC" id="3.1.30.1"/>
    </reaction>
</comment>
<keyword evidence="10" id="KW-0812">Transmembrane</keyword>
<accession>A0A022QU13</accession>
<evidence type="ECO:0000256" key="2">
    <source>
        <dbReference type="ARBA" id="ARBA00009547"/>
    </source>
</evidence>
<dbReference type="AlphaFoldDB" id="A0A022QU13"/>
<dbReference type="InterPro" id="IPR003154">
    <property type="entry name" value="S1/P1nuclease"/>
</dbReference>
<keyword evidence="12" id="KW-1185">Reference proteome</keyword>
<evidence type="ECO:0000256" key="8">
    <source>
        <dbReference type="ARBA" id="ARBA00023157"/>
    </source>
</evidence>
<keyword evidence="4" id="KW-0540">Nuclease</keyword>
<evidence type="ECO:0000313" key="12">
    <source>
        <dbReference type="Proteomes" id="UP000030748"/>
    </source>
</evidence>
<name>A0A022QU13_ERYGU</name>
<feature type="transmembrane region" description="Helical" evidence="10">
    <location>
        <begin position="6"/>
        <end position="25"/>
    </location>
</feature>
<dbReference type="PANTHER" id="PTHR33146:SF27">
    <property type="entry name" value="ENDONUCLEASE 2"/>
    <property type="match status" value="1"/>
</dbReference>
<evidence type="ECO:0000256" key="5">
    <source>
        <dbReference type="ARBA" id="ARBA00022723"/>
    </source>
</evidence>
<dbReference type="GO" id="GO:0006308">
    <property type="term" value="P:DNA catabolic process"/>
    <property type="evidence" value="ECO:0007669"/>
    <property type="project" value="InterPro"/>
</dbReference>
<feature type="non-terminal residue" evidence="11">
    <location>
        <position position="137"/>
    </location>
</feature>
<keyword evidence="10" id="KW-0472">Membrane</keyword>
<dbReference type="EMBL" id="KI631110">
    <property type="protein sequence ID" value="EYU29990.1"/>
    <property type="molecule type" value="Genomic_DNA"/>
</dbReference>
<dbReference type="Gene3D" id="1.10.575.10">
    <property type="entry name" value="P1 Nuclease"/>
    <property type="match status" value="1"/>
</dbReference>
<evidence type="ECO:0000256" key="3">
    <source>
        <dbReference type="ARBA" id="ARBA00012562"/>
    </source>
</evidence>
<gene>
    <name evidence="11" type="ORF">MIMGU_mgv11b0193492mg</name>
</gene>
<keyword evidence="9" id="KW-0325">Glycoprotein</keyword>
<proteinExistence type="inferred from homology"/>
<dbReference type="GO" id="GO:0004521">
    <property type="term" value="F:RNA endonuclease activity"/>
    <property type="evidence" value="ECO:0007669"/>
    <property type="project" value="UniProtKB-ARBA"/>
</dbReference>
<reference evidence="11 12" key="1">
    <citation type="journal article" date="2013" name="Proc. Natl. Acad. Sci. U.S.A.">
        <title>Fine-scale variation in meiotic recombination in Mimulus inferred from population shotgun sequencing.</title>
        <authorList>
            <person name="Hellsten U."/>
            <person name="Wright K.M."/>
            <person name="Jenkins J."/>
            <person name="Shu S."/>
            <person name="Yuan Y."/>
            <person name="Wessler S.R."/>
            <person name="Schmutz J."/>
            <person name="Willis J.H."/>
            <person name="Rokhsar D.S."/>
        </authorList>
    </citation>
    <scope>NUCLEOTIDE SEQUENCE [LARGE SCALE GENOMIC DNA]</scope>
    <source>
        <strain evidence="12">cv. DUN x IM62</strain>
    </source>
</reference>
<evidence type="ECO:0000256" key="1">
    <source>
        <dbReference type="ARBA" id="ARBA00000245"/>
    </source>
</evidence>
<evidence type="ECO:0000256" key="6">
    <source>
        <dbReference type="ARBA" id="ARBA00022759"/>
    </source>
</evidence>
<keyword evidence="5" id="KW-0479">Metal-binding</keyword>
<comment type="similarity">
    <text evidence="2">Belongs to the nuclease type I family.</text>
</comment>
<dbReference type="InterPro" id="IPR008947">
    <property type="entry name" value="PLipase_C/P1_nuclease_dom_sf"/>
</dbReference>
<dbReference type="Pfam" id="PF02265">
    <property type="entry name" value="S1-P1_nuclease"/>
    <property type="match status" value="1"/>
</dbReference>
<keyword evidence="8" id="KW-1015">Disulfide bond</keyword>
<dbReference type="GO" id="GO:0003676">
    <property type="term" value="F:nucleic acid binding"/>
    <property type="evidence" value="ECO:0007669"/>
    <property type="project" value="InterPro"/>
</dbReference>
<dbReference type="Proteomes" id="UP000030748">
    <property type="component" value="Unassembled WGS sequence"/>
</dbReference>
<dbReference type="eggNOG" id="ENOG502QRXU">
    <property type="taxonomic scope" value="Eukaryota"/>
</dbReference>
<dbReference type="GO" id="GO:0000014">
    <property type="term" value="F:single-stranded DNA endodeoxyribonuclease activity"/>
    <property type="evidence" value="ECO:0007669"/>
    <property type="project" value="UniProtKB-ARBA"/>
</dbReference>
<dbReference type="GO" id="GO:0004519">
    <property type="term" value="F:endonuclease activity"/>
    <property type="evidence" value="ECO:0000318"/>
    <property type="project" value="GO_Central"/>
</dbReference>
<dbReference type="SUPFAM" id="SSF48537">
    <property type="entry name" value="Phospholipase C/P1 nuclease"/>
    <property type="match status" value="1"/>
</dbReference>
<dbReference type="STRING" id="4155.A0A022QU13"/>
<keyword evidence="7" id="KW-0378">Hydrolase</keyword>
<dbReference type="PANTHER" id="PTHR33146">
    <property type="entry name" value="ENDONUCLEASE 4"/>
    <property type="match status" value="1"/>
</dbReference>
<evidence type="ECO:0000256" key="7">
    <source>
        <dbReference type="ARBA" id="ARBA00022801"/>
    </source>
</evidence>
<evidence type="ECO:0000256" key="9">
    <source>
        <dbReference type="ARBA" id="ARBA00023180"/>
    </source>
</evidence>
<evidence type="ECO:0000256" key="10">
    <source>
        <dbReference type="SAM" id="Phobius"/>
    </source>
</evidence>
<organism evidence="11 12">
    <name type="scientific">Erythranthe guttata</name>
    <name type="common">Yellow monkey flower</name>
    <name type="synonym">Mimulus guttatus</name>
    <dbReference type="NCBI Taxonomy" id="4155"/>
    <lineage>
        <taxon>Eukaryota</taxon>
        <taxon>Viridiplantae</taxon>
        <taxon>Streptophyta</taxon>
        <taxon>Embryophyta</taxon>
        <taxon>Tracheophyta</taxon>
        <taxon>Spermatophyta</taxon>
        <taxon>Magnoliopsida</taxon>
        <taxon>eudicotyledons</taxon>
        <taxon>Gunneridae</taxon>
        <taxon>Pentapetalae</taxon>
        <taxon>asterids</taxon>
        <taxon>lamiids</taxon>
        <taxon>Lamiales</taxon>
        <taxon>Phrymaceae</taxon>
        <taxon>Erythranthe</taxon>
    </lineage>
</organism>
<dbReference type="GO" id="GO:0046872">
    <property type="term" value="F:metal ion binding"/>
    <property type="evidence" value="ECO:0007669"/>
    <property type="project" value="UniProtKB-KW"/>
</dbReference>
<keyword evidence="6" id="KW-0255">Endonuclease</keyword>
<keyword evidence="10" id="KW-1133">Transmembrane helix</keyword>
<evidence type="ECO:0000256" key="4">
    <source>
        <dbReference type="ARBA" id="ARBA00022722"/>
    </source>
</evidence>
<sequence>MGTSDILLPLSLLIGITIIPFAYGWGYDGHIAICRIAQPLHVGFTSDKGGNTIRVTWFTRKQVLHHVWDTDLIRTDEGGFNASLLNNFIKKIEQEITENKWRYQVNRWEACSNNQTTCPNIYAAESIKAACDWAYKG</sequence>
<evidence type="ECO:0000313" key="11">
    <source>
        <dbReference type="EMBL" id="EYU29990.1"/>
    </source>
</evidence>
<protein>
    <recommendedName>
        <fullName evidence="3">Aspergillus nuclease S1</fullName>
        <ecNumber evidence="3">3.1.30.1</ecNumber>
    </recommendedName>
</protein>
<dbReference type="EC" id="3.1.30.1" evidence="3"/>